<keyword evidence="1" id="KW-0175">Coiled coil</keyword>
<dbReference type="Proteomes" id="UP001161409">
    <property type="component" value="Unassembled WGS sequence"/>
</dbReference>
<keyword evidence="3" id="KW-0732">Signal</keyword>
<accession>A0ABQ5U237</accession>
<evidence type="ECO:0000256" key="3">
    <source>
        <dbReference type="SAM" id="SignalP"/>
    </source>
</evidence>
<keyword evidence="5" id="KW-1185">Reference proteome</keyword>
<feature type="coiled-coil region" evidence="1">
    <location>
        <begin position="174"/>
        <end position="239"/>
    </location>
</feature>
<dbReference type="SUPFAM" id="SSF81901">
    <property type="entry name" value="HCP-like"/>
    <property type="match status" value="1"/>
</dbReference>
<feature type="compositionally biased region" description="Basic and acidic residues" evidence="2">
    <location>
        <begin position="349"/>
        <end position="359"/>
    </location>
</feature>
<dbReference type="Pfam" id="PF08238">
    <property type="entry name" value="Sel1"/>
    <property type="match status" value="1"/>
</dbReference>
<proteinExistence type="predicted"/>
<name>A0ABQ5U237_9PROT</name>
<protein>
    <recommendedName>
        <fullName evidence="6">Sel1 repeat-containing protein</fullName>
    </recommendedName>
</protein>
<gene>
    <name evidence="4" type="ORF">GCM10007924_14630</name>
</gene>
<feature type="chain" id="PRO_5047402312" description="Sel1 repeat-containing protein" evidence="3">
    <location>
        <begin position="21"/>
        <end position="458"/>
    </location>
</feature>
<feature type="compositionally biased region" description="Polar residues" evidence="2">
    <location>
        <begin position="240"/>
        <end position="257"/>
    </location>
</feature>
<dbReference type="SMART" id="SM00671">
    <property type="entry name" value="SEL1"/>
    <property type="match status" value="1"/>
</dbReference>
<feature type="signal peptide" evidence="3">
    <location>
        <begin position="1"/>
        <end position="20"/>
    </location>
</feature>
<comment type="caution">
    <text evidence="4">The sequence shown here is derived from an EMBL/GenBank/DDBJ whole genome shotgun (WGS) entry which is preliminary data.</text>
</comment>
<evidence type="ECO:0008006" key="6">
    <source>
        <dbReference type="Google" id="ProtNLM"/>
    </source>
</evidence>
<dbReference type="InterPro" id="IPR011990">
    <property type="entry name" value="TPR-like_helical_dom_sf"/>
</dbReference>
<evidence type="ECO:0000313" key="5">
    <source>
        <dbReference type="Proteomes" id="UP001161409"/>
    </source>
</evidence>
<feature type="compositionally biased region" description="Low complexity" evidence="2">
    <location>
        <begin position="288"/>
        <end position="329"/>
    </location>
</feature>
<organism evidence="4 5">
    <name type="scientific">Sneathiella chinensis</name>
    <dbReference type="NCBI Taxonomy" id="349750"/>
    <lineage>
        <taxon>Bacteria</taxon>
        <taxon>Pseudomonadati</taxon>
        <taxon>Pseudomonadota</taxon>
        <taxon>Alphaproteobacteria</taxon>
        <taxon>Sneathiellales</taxon>
        <taxon>Sneathiellaceae</taxon>
        <taxon>Sneathiella</taxon>
    </lineage>
</organism>
<feature type="region of interest" description="Disordered" evidence="2">
    <location>
        <begin position="240"/>
        <end position="368"/>
    </location>
</feature>
<dbReference type="RefSeq" id="WP_169560298.1">
    <property type="nucleotide sequence ID" value="NZ_BSNF01000006.1"/>
</dbReference>
<evidence type="ECO:0000256" key="2">
    <source>
        <dbReference type="SAM" id="MobiDB-lite"/>
    </source>
</evidence>
<dbReference type="Gene3D" id="1.25.40.10">
    <property type="entry name" value="Tetratricopeptide repeat domain"/>
    <property type="match status" value="2"/>
</dbReference>
<dbReference type="EMBL" id="BSNF01000006">
    <property type="protein sequence ID" value="GLQ06242.1"/>
    <property type="molecule type" value="Genomic_DNA"/>
</dbReference>
<dbReference type="InterPro" id="IPR006597">
    <property type="entry name" value="Sel1-like"/>
</dbReference>
<sequence>MKRVGLVLGAILLGTSPVLADFQAGLDAYNSKDFATAVTEWQKEASKGDLNSQYNLGLLFEKGVEGYPKDLAAAYGWYRIAASQGVKPAEEALSRLEPLLTAGQIEDGNRLAVEMFGQWYRQNIGQDEQAYQAAKAKREDDRKAKLAAERRLAAERAERQRQIVAQRQADAKMADQLEKESREAAIRAAQEQAEEAKRQALITQRRKEEEERLALLQAEQQKQAQMNAARARLLELQAKQSGTGAVPQTTLIQSEPPVSNMPKTGAGRAAAVPAAPQTQPAPRPAPSPKVTAEPLKAAPAAPSAAPAAAATVQAAPAAPAASTALTSPSQKPAVEDRNAAVSGSNTAEKPQEKPQEKPAQKPVTTTMVPVSSGLDETVVKEIFAAAQSVPLDTPAAKEEIQKGRTDIQSLKWSLISASRGRMNARKMNETLAQTMTPAQVAEANRQAAEWINQRLKRQ</sequence>
<evidence type="ECO:0000256" key="1">
    <source>
        <dbReference type="SAM" id="Coils"/>
    </source>
</evidence>
<evidence type="ECO:0000313" key="4">
    <source>
        <dbReference type="EMBL" id="GLQ06242.1"/>
    </source>
</evidence>
<reference evidence="4" key="2">
    <citation type="submission" date="2023-01" db="EMBL/GenBank/DDBJ databases">
        <title>Draft genome sequence of Sneathiella chinensis strain NBRC 103408.</title>
        <authorList>
            <person name="Sun Q."/>
            <person name="Mori K."/>
        </authorList>
    </citation>
    <scope>NUCLEOTIDE SEQUENCE</scope>
    <source>
        <strain evidence="4">NBRC 103408</strain>
    </source>
</reference>
<feature type="compositionally biased region" description="Low complexity" evidence="2">
    <location>
        <begin position="263"/>
        <end position="278"/>
    </location>
</feature>
<reference evidence="4" key="1">
    <citation type="journal article" date="2014" name="Int. J. Syst. Evol. Microbiol.">
        <title>Complete genome of a new Firmicutes species belonging to the dominant human colonic microbiota ('Ruminococcus bicirculans') reveals two chromosomes and a selective capacity to utilize plant glucans.</title>
        <authorList>
            <consortium name="NISC Comparative Sequencing Program"/>
            <person name="Wegmann U."/>
            <person name="Louis P."/>
            <person name="Goesmann A."/>
            <person name="Henrissat B."/>
            <person name="Duncan S.H."/>
            <person name="Flint H.J."/>
        </authorList>
    </citation>
    <scope>NUCLEOTIDE SEQUENCE</scope>
    <source>
        <strain evidence="4">NBRC 103408</strain>
    </source>
</reference>